<dbReference type="Gene3D" id="3.20.20.80">
    <property type="entry name" value="Glycosidases"/>
    <property type="match status" value="1"/>
</dbReference>
<reference evidence="2 3" key="1">
    <citation type="submission" date="2020-03" db="EMBL/GenBank/DDBJ databases">
        <title>Roseomonas selenitidurans sp. nov. isolated from urban soil.</title>
        <authorList>
            <person name="Liu H."/>
        </authorList>
    </citation>
    <scope>NUCLEOTIDE SEQUENCE [LARGE SCALE GENOMIC DNA]</scope>
    <source>
        <strain evidence="2 3">BU-1</strain>
    </source>
</reference>
<feature type="signal peptide" evidence="1">
    <location>
        <begin position="1"/>
        <end position="23"/>
    </location>
</feature>
<feature type="chain" id="PRO_5046600239" evidence="1">
    <location>
        <begin position="24"/>
        <end position="374"/>
    </location>
</feature>
<keyword evidence="1" id="KW-0732">Signal</keyword>
<evidence type="ECO:0000313" key="2">
    <source>
        <dbReference type="EMBL" id="NKC31837.1"/>
    </source>
</evidence>
<keyword evidence="3" id="KW-1185">Reference proteome</keyword>
<evidence type="ECO:0000256" key="1">
    <source>
        <dbReference type="SAM" id="SignalP"/>
    </source>
</evidence>
<proteinExistence type="predicted"/>
<evidence type="ECO:0000313" key="3">
    <source>
        <dbReference type="Proteomes" id="UP000787635"/>
    </source>
</evidence>
<dbReference type="Proteomes" id="UP000787635">
    <property type="component" value="Unassembled WGS sequence"/>
</dbReference>
<name>A0ABX1E8K2_9PROT</name>
<dbReference type="PROSITE" id="PS51318">
    <property type="entry name" value="TAT"/>
    <property type="match status" value="1"/>
</dbReference>
<organism evidence="2 3">
    <name type="scientific">Falsiroseomonas selenitidurans</name>
    <dbReference type="NCBI Taxonomy" id="2716335"/>
    <lineage>
        <taxon>Bacteria</taxon>
        <taxon>Pseudomonadati</taxon>
        <taxon>Pseudomonadota</taxon>
        <taxon>Alphaproteobacteria</taxon>
        <taxon>Acetobacterales</taxon>
        <taxon>Roseomonadaceae</taxon>
        <taxon>Falsiroseomonas</taxon>
    </lineage>
</organism>
<accession>A0ABX1E8K2</accession>
<dbReference type="RefSeq" id="WP_168031267.1">
    <property type="nucleotide sequence ID" value="NZ_JAAVNE010000019.1"/>
</dbReference>
<comment type="caution">
    <text evidence="2">The sequence shown here is derived from an EMBL/GenBank/DDBJ whole genome shotgun (WGS) entry which is preliminary data.</text>
</comment>
<gene>
    <name evidence="2" type="ORF">HEQ75_13310</name>
</gene>
<protein>
    <submittedName>
        <fullName evidence="2">Uncharacterized protein</fullName>
    </submittedName>
</protein>
<sequence>MPRLTRRALLAGLAAAFASPAKAARSPPALGAIRWDAWYAPGSIPTEAMVRSLSPPEFRHRAPFFAEVPPGAAPLRFPAASQAAMDREIALASGAGLDFWAFVTYPPGSGLTEAFRLYRASTLRPRPRFCLITEARRLRPEGGPLHEHPPLLADPDYQGTADGRPIYLIGFLSEALIAGWGGIAPLRAALDAFRRRVRTAGAANPCLVLMTPDIGQARRWAPTLGFDALSAYAWQDGARQAPYAALARLAERGWSRQAALGMPVIPTAMSGWDRRPRVANPVPWEDLQRPGLGADRHYAAPRPAELTAHLRRAVAFAATQPLRLALAYAWNEHDEGGWLQPTQPDDRSRLRALRAALCRPQPAEACLRLPAPGP</sequence>
<dbReference type="EMBL" id="JAAVNE010000019">
    <property type="protein sequence ID" value="NKC31837.1"/>
    <property type="molecule type" value="Genomic_DNA"/>
</dbReference>
<dbReference type="InterPro" id="IPR006311">
    <property type="entry name" value="TAT_signal"/>
</dbReference>